<keyword evidence="2" id="KW-0812">Transmembrane</keyword>
<dbReference type="STRING" id="930152.SAMN05216565_11814"/>
<keyword evidence="3" id="KW-1185">Reference proteome</keyword>
<feature type="domain" description="Putative zinc-finger" evidence="1">
    <location>
        <begin position="7"/>
        <end position="37"/>
    </location>
</feature>
<dbReference type="RefSeq" id="WP_090859273.1">
    <property type="nucleotide sequence ID" value="NZ_FNJU01000018.1"/>
</dbReference>
<evidence type="ECO:0000313" key="2">
    <source>
        <dbReference type="EMBL" id="SDP95218.1"/>
    </source>
</evidence>
<keyword evidence="2" id="KW-0472">Membrane</keyword>
<organism evidence="2 3">
    <name type="scientific">Litchfieldia salsa</name>
    <dbReference type="NCBI Taxonomy" id="930152"/>
    <lineage>
        <taxon>Bacteria</taxon>
        <taxon>Bacillati</taxon>
        <taxon>Bacillota</taxon>
        <taxon>Bacilli</taxon>
        <taxon>Bacillales</taxon>
        <taxon>Bacillaceae</taxon>
        <taxon>Litchfieldia</taxon>
    </lineage>
</organism>
<proteinExistence type="predicted"/>
<reference evidence="3" key="1">
    <citation type="submission" date="2016-10" db="EMBL/GenBank/DDBJ databases">
        <authorList>
            <person name="Varghese N."/>
            <person name="Submissions S."/>
        </authorList>
    </citation>
    <scope>NUCLEOTIDE SEQUENCE [LARGE SCALE GENOMIC DNA]</scope>
    <source>
        <strain evidence="3">IBRC-M10078</strain>
    </source>
</reference>
<dbReference type="InterPro" id="IPR027383">
    <property type="entry name" value="Znf_put"/>
</dbReference>
<accession>A0A1H0WWU7</accession>
<sequence length="209" mass="23780">MNCPIDTIQLMHKYLDEEITFEEEKQLRVHLDECKECSQHFHELKKSIALVQSTSHIEAPSDFTLKVMANLPKEKKTVSFNRWFKNHPVLTAASLFILLMTSSVFSLWNNDQNFSVTKQPNLVIENDKVIVPEGEVIEGNVTVKNGTIVIEGEIQGDLTIINGEKYLASAGAVTGEIKEVNELFDWLWFHMKNTVKDVVNVFDDGKVTE</sequence>
<dbReference type="AlphaFoldDB" id="A0A1H0WWU7"/>
<evidence type="ECO:0000259" key="1">
    <source>
        <dbReference type="Pfam" id="PF13490"/>
    </source>
</evidence>
<dbReference type="Proteomes" id="UP000199159">
    <property type="component" value="Unassembled WGS sequence"/>
</dbReference>
<evidence type="ECO:0000313" key="3">
    <source>
        <dbReference type="Proteomes" id="UP000199159"/>
    </source>
</evidence>
<dbReference type="Pfam" id="PF13490">
    <property type="entry name" value="zf-HC2"/>
    <property type="match status" value="1"/>
</dbReference>
<gene>
    <name evidence="2" type="ORF">SAMN05216565_11814</name>
</gene>
<dbReference type="EMBL" id="FNJU01000018">
    <property type="protein sequence ID" value="SDP95218.1"/>
    <property type="molecule type" value="Genomic_DNA"/>
</dbReference>
<protein>
    <submittedName>
        <fullName evidence="2">Transmembrane transcriptional regulator (Anti-sigma factor RsiW)</fullName>
    </submittedName>
</protein>
<dbReference type="OrthoDB" id="9782842at2"/>
<name>A0A1H0WWU7_9BACI</name>